<dbReference type="AlphaFoldDB" id="A0A9D5QBQ3"/>
<proteinExistence type="predicted"/>
<reference evidence="3" key="1">
    <citation type="submission" date="2019-11" db="EMBL/GenBank/DDBJ databases">
        <title>Microbial mats filling the niche in hypersaline microbial mats.</title>
        <authorList>
            <person name="Wong H.L."/>
            <person name="Macleod F.I."/>
            <person name="White R.A. III"/>
            <person name="Burns B.P."/>
        </authorList>
    </citation>
    <scope>NUCLEOTIDE SEQUENCE</scope>
    <source>
        <strain evidence="3">Bin_327</strain>
    </source>
</reference>
<dbReference type="EMBL" id="WJKJ01000021">
    <property type="protein sequence ID" value="MBD3363719.1"/>
    <property type="molecule type" value="Genomic_DNA"/>
</dbReference>
<protein>
    <recommendedName>
        <fullName evidence="5">Secreted protein</fullName>
    </recommendedName>
</protein>
<comment type="caution">
    <text evidence="3">The sequence shown here is derived from an EMBL/GenBank/DDBJ whole genome shotgun (WGS) entry which is preliminary data.</text>
</comment>
<organism evidence="3 4">
    <name type="scientific">candidate division WOR-3 bacterium</name>
    <dbReference type="NCBI Taxonomy" id="2052148"/>
    <lineage>
        <taxon>Bacteria</taxon>
        <taxon>Bacteria division WOR-3</taxon>
    </lineage>
</organism>
<evidence type="ECO:0000313" key="4">
    <source>
        <dbReference type="Proteomes" id="UP000630660"/>
    </source>
</evidence>
<feature type="compositionally biased region" description="Pro residues" evidence="1">
    <location>
        <begin position="64"/>
        <end position="79"/>
    </location>
</feature>
<evidence type="ECO:0000256" key="2">
    <source>
        <dbReference type="SAM" id="SignalP"/>
    </source>
</evidence>
<evidence type="ECO:0000256" key="1">
    <source>
        <dbReference type="SAM" id="MobiDB-lite"/>
    </source>
</evidence>
<sequence>MKKRLKTVIAITLISVCVMGVMVPLVASEHVSVTDVCGSDNLIDDGTDPIADTTDTSGDVGGGMPPPPDTLPPPEPPWD</sequence>
<dbReference type="Proteomes" id="UP000630660">
    <property type="component" value="Unassembled WGS sequence"/>
</dbReference>
<evidence type="ECO:0000313" key="3">
    <source>
        <dbReference type="EMBL" id="MBD3363719.1"/>
    </source>
</evidence>
<name>A0A9D5QBQ3_UNCW3</name>
<feature type="region of interest" description="Disordered" evidence="1">
    <location>
        <begin position="40"/>
        <end position="79"/>
    </location>
</feature>
<gene>
    <name evidence="3" type="ORF">GF359_00735</name>
</gene>
<keyword evidence="2" id="KW-0732">Signal</keyword>
<feature type="signal peptide" evidence="2">
    <location>
        <begin position="1"/>
        <end position="27"/>
    </location>
</feature>
<evidence type="ECO:0008006" key="5">
    <source>
        <dbReference type="Google" id="ProtNLM"/>
    </source>
</evidence>
<feature type="chain" id="PRO_5039725680" description="Secreted protein" evidence="2">
    <location>
        <begin position="28"/>
        <end position="79"/>
    </location>
</feature>
<accession>A0A9D5QBQ3</accession>